<dbReference type="EMBL" id="AP024546">
    <property type="protein sequence ID" value="BCT96689.1"/>
    <property type="molecule type" value="Genomic_DNA"/>
</dbReference>
<name>A0ABM7QGA1_9GAMM</name>
<accession>A0ABM7QGA1</accession>
<protein>
    <recommendedName>
        <fullName evidence="3">CARDB domain-containing protein</fullName>
    </recommendedName>
</protein>
<evidence type="ECO:0000313" key="2">
    <source>
        <dbReference type="Proteomes" id="UP000680514"/>
    </source>
</evidence>
<gene>
    <name evidence="1" type="ORF">LYSHEL_25600</name>
</gene>
<dbReference type="RefSeq" id="WP_213434447.1">
    <property type="nucleotide sequence ID" value="NZ_AP024546.1"/>
</dbReference>
<organism evidence="1 2">
    <name type="scientific">Lysobacter helvus</name>
    <dbReference type="NCBI Taxonomy" id="2675059"/>
    <lineage>
        <taxon>Bacteria</taxon>
        <taxon>Pseudomonadati</taxon>
        <taxon>Pseudomonadota</taxon>
        <taxon>Gammaproteobacteria</taxon>
        <taxon>Lysobacterales</taxon>
        <taxon>Lysobacteraceae</taxon>
        <taxon>Lysobacter</taxon>
    </lineage>
</organism>
<sequence>MRTKRAPGITANTALKWLLAIVVVLALVKFVPWSSLRGELHAQLPGSAPHLTILNVECFPDPGMPRAEVTVRNTGHKPVQSPRGHMRFSYGVEEGRFVPEVIAPGVQATMTVYATSTNLGQCELVDVQDRAGRQAVLLNTARFRNPRDLMQ</sequence>
<keyword evidence="2" id="KW-1185">Reference proteome</keyword>
<evidence type="ECO:0000313" key="1">
    <source>
        <dbReference type="EMBL" id="BCT96689.1"/>
    </source>
</evidence>
<reference evidence="1 2" key="1">
    <citation type="submission" date="2021-03" db="EMBL/GenBank/DDBJ databases">
        <title>Complete Genome Sequences of Two Lysobacter Strains Isolated from Sea Water (Lysobacter caseinilyticus) and Soil (Lysobacter helvus) in South Korea.</title>
        <authorList>
            <person name="Watanabe Y."/>
            <person name="Arakawa K."/>
        </authorList>
    </citation>
    <scope>NUCLEOTIDE SEQUENCE [LARGE SCALE GENOMIC DNA]</scope>
    <source>
        <strain evidence="1 2">D10</strain>
    </source>
</reference>
<proteinExistence type="predicted"/>
<evidence type="ECO:0008006" key="3">
    <source>
        <dbReference type="Google" id="ProtNLM"/>
    </source>
</evidence>
<dbReference type="Proteomes" id="UP000680514">
    <property type="component" value="Chromosome"/>
</dbReference>